<evidence type="ECO:0000313" key="7">
    <source>
        <dbReference type="RefSeq" id="XP_026065041.1"/>
    </source>
</evidence>
<dbReference type="RefSeq" id="XP_026065041.1">
    <property type="nucleotide sequence ID" value="XM_026209256.1"/>
</dbReference>
<dbReference type="Proteomes" id="UP000515129">
    <property type="component" value="Chromosome 29"/>
</dbReference>
<comment type="similarity">
    <text evidence="1">Belongs to the BicD family.</text>
</comment>
<sequence length="859" mass="96262">MAAGGGGGGCGESVERLKRELAEANREKVRAAECGLAVLEENQSLKQQYAELEAEQETLRQELEQLQEAFSQVYTTQKKVAEDGESNEETLLQESATKEAYYMGRLLEQQAELKSSRSQASCTQAENERLSTILLELRESNEMLELQRSRMREEIKEYKFREARLLQDYTELEEENISLQKLVSTLKQNQVEYEGLKHEIKVLKEETALLNSQLEDALCLKDISESQLEEALDSLKSVREQKYALRKELAHHLTVCDGGFSSGCAHLIALTSAPPSGSATPTAATSPSSEDGGKCNGHLLQGAAGSALSRLNGDFRPSGLRKTEILTPDLFSELNGPEILKLRQQLQQVELEKASLLNSLQESQALLRHTQGALTEQHEKASRLGERFRKLCRQHSSKENKEEEEDEEEETTCIPGVQEGPSLELLQCKYRVAVTEVVGLKAELKEVKDRYNESVEARARAEERGKVQLRELETQVAQLERRCRESREKAVNLERELWAANNTGLETQGILGTAQEELATFSEELAQLYHHVCLCNNETPNRVMLDYYRQGRTPTRISTPGHKGQDDHRVLLTPRLARRLAAINATTSTESRSPSDSPSKEPLNAEQSPVRTPLGSPVVSASSSSSSSSPAPESVTGSDLRREPTNIHHLNAIIRDQIKHLQKAVDRSLQLSRQRAAANELAPLMDKDKEACLEEILKLKSLLSTKREQIATLRIVLKANKQTAEVALANLKSKYENEKTMVTETMMKLRNELKALKEDAATFSSLRAMFATRCDEYVSQLDEMQRQLAAAEDEKKTLNSLLRMAIQQKLALTQKLEDLEFDQEQSHRPRVGKMSRLRSSTPKIVSSLLLPQCHSATKN</sequence>
<dbReference type="Pfam" id="PF09730">
    <property type="entry name" value="BicD"/>
    <property type="match status" value="1"/>
</dbReference>
<proteinExistence type="inferred from homology"/>
<feature type="compositionally biased region" description="Low complexity" evidence="4">
    <location>
        <begin position="616"/>
        <end position="635"/>
    </location>
</feature>
<feature type="compositionally biased region" description="Low complexity" evidence="4">
    <location>
        <begin position="584"/>
        <end position="602"/>
    </location>
</feature>
<gene>
    <name evidence="6 7 8" type="primary">LOC113047888</name>
</gene>
<feature type="coiled-coil region" evidence="3">
    <location>
        <begin position="339"/>
        <end position="366"/>
    </location>
</feature>
<dbReference type="AlphaFoldDB" id="A0A6P6JYM7"/>
<dbReference type="Gene3D" id="6.10.250.2470">
    <property type="match status" value="1"/>
</dbReference>
<dbReference type="GeneTree" id="ENSGT00940000154471"/>
<feature type="coiled-coil region" evidence="3">
    <location>
        <begin position="444"/>
        <end position="503"/>
    </location>
</feature>
<evidence type="ECO:0000256" key="3">
    <source>
        <dbReference type="SAM" id="Coils"/>
    </source>
</evidence>
<dbReference type="GO" id="GO:0070507">
    <property type="term" value="P:regulation of microtubule cytoskeleton organization"/>
    <property type="evidence" value="ECO:0007669"/>
    <property type="project" value="TreeGrafter"/>
</dbReference>
<dbReference type="GeneID" id="113047888"/>
<dbReference type="InterPro" id="IPR018477">
    <property type="entry name" value="BICD"/>
</dbReference>
<feature type="compositionally biased region" description="Low complexity" evidence="4">
    <location>
        <begin position="275"/>
        <end position="289"/>
    </location>
</feature>
<dbReference type="RefSeq" id="XP_026065042.1">
    <property type="nucleotide sequence ID" value="XM_026209257.1"/>
</dbReference>
<evidence type="ECO:0000313" key="5">
    <source>
        <dbReference type="Proteomes" id="UP000515129"/>
    </source>
</evidence>
<dbReference type="PANTHER" id="PTHR31233">
    <property type="entry name" value="BICAUDAL D FAMILY MEMBER"/>
    <property type="match status" value="1"/>
</dbReference>
<organism evidence="5 7">
    <name type="scientific">Carassius auratus</name>
    <name type="common">Goldfish</name>
    <dbReference type="NCBI Taxonomy" id="7957"/>
    <lineage>
        <taxon>Eukaryota</taxon>
        <taxon>Metazoa</taxon>
        <taxon>Chordata</taxon>
        <taxon>Craniata</taxon>
        <taxon>Vertebrata</taxon>
        <taxon>Euteleostomi</taxon>
        <taxon>Actinopterygii</taxon>
        <taxon>Neopterygii</taxon>
        <taxon>Teleostei</taxon>
        <taxon>Ostariophysi</taxon>
        <taxon>Cypriniformes</taxon>
        <taxon>Cyprinidae</taxon>
        <taxon>Cyprininae</taxon>
        <taxon>Carassius</taxon>
    </lineage>
</organism>
<accession>A0A6P6JYM7</accession>
<dbReference type="RefSeq" id="XP_026065040.1">
    <property type="nucleotide sequence ID" value="XM_026209255.1"/>
</dbReference>
<dbReference type="GO" id="GO:0008093">
    <property type="term" value="F:cytoskeletal anchor activity"/>
    <property type="evidence" value="ECO:0007669"/>
    <property type="project" value="InterPro"/>
</dbReference>
<name>A0A6P6JYM7_CARAU</name>
<feature type="region of interest" description="Disordered" evidence="4">
    <location>
        <begin position="584"/>
        <end position="644"/>
    </location>
</feature>
<evidence type="ECO:0000313" key="6">
    <source>
        <dbReference type="RefSeq" id="XP_026065040.1"/>
    </source>
</evidence>
<feature type="coiled-coil region" evidence="3">
    <location>
        <begin position="127"/>
        <end position="248"/>
    </location>
</feature>
<feature type="coiled-coil region" evidence="3">
    <location>
        <begin position="721"/>
        <end position="808"/>
    </location>
</feature>
<reference evidence="6 7" key="1">
    <citation type="submission" date="2025-04" db="UniProtKB">
        <authorList>
            <consortium name="RefSeq"/>
        </authorList>
    </citation>
    <scope>IDENTIFICATION</scope>
    <source>
        <strain evidence="6 7">Wakin</strain>
        <tissue evidence="6 7">Muscle</tissue>
    </source>
</reference>
<evidence type="ECO:0000313" key="8">
    <source>
        <dbReference type="RefSeq" id="XP_026065042.1"/>
    </source>
</evidence>
<dbReference type="GO" id="GO:0045505">
    <property type="term" value="F:dynein intermediate chain binding"/>
    <property type="evidence" value="ECO:0007669"/>
    <property type="project" value="TreeGrafter"/>
</dbReference>
<dbReference type="GO" id="GO:0048260">
    <property type="term" value="P:positive regulation of receptor-mediated endocytosis"/>
    <property type="evidence" value="ECO:0007669"/>
    <property type="project" value="TreeGrafter"/>
</dbReference>
<evidence type="ECO:0000256" key="4">
    <source>
        <dbReference type="SAM" id="MobiDB-lite"/>
    </source>
</evidence>
<dbReference type="GO" id="GO:0070840">
    <property type="term" value="F:dynein complex binding"/>
    <property type="evidence" value="ECO:0007669"/>
    <property type="project" value="InterPro"/>
</dbReference>
<keyword evidence="2 3" id="KW-0175">Coiled coil</keyword>
<protein>
    <submittedName>
        <fullName evidence="6 7">Protein bicaudal D homolog 1-like isoform X4</fullName>
    </submittedName>
</protein>
<dbReference type="GO" id="GO:0005794">
    <property type="term" value="C:Golgi apparatus"/>
    <property type="evidence" value="ECO:0007669"/>
    <property type="project" value="TreeGrafter"/>
</dbReference>
<dbReference type="PANTHER" id="PTHR31233:SF3">
    <property type="entry name" value="PROTEIN BICAUDAL D HOMOLOG 1"/>
    <property type="match status" value="1"/>
</dbReference>
<dbReference type="GO" id="GO:0072393">
    <property type="term" value="P:microtubule anchoring at microtubule organizing center"/>
    <property type="evidence" value="ECO:0007669"/>
    <property type="project" value="TreeGrafter"/>
</dbReference>
<evidence type="ECO:0000256" key="2">
    <source>
        <dbReference type="ARBA" id="ARBA00023054"/>
    </source>
</evidence>
<feature type="coiled-coil region" evidence="3">
    <location>
        <begin position="14"/>
        <end position="72"/>
    </location>
</feature>
<dbReference type="GO" id="GO:0005829">
    <property type="term" value="C:cytosol"/>
    <property type="evidence" value="ECO:0007669"/>
    <property type="project" value="TreeGrafter"/>
</dbReference>
<evidence type="ECO:0000256" key="1">
    <source>
        <dbReference type="ARBA" id="ARBA00010061"/>
    </source>
</evidence>
<feature type="region of interest" description="Disordered" evidence="4">
    <location>
        <begin position="275"/>
        <end position="297"/>
    </location>
</feature>
<keyword evidence="5" id="KW-1185">Reference proteome</keyword>
<dbReference type="GO" id="GO:0034452">
    <property type="term" value="F:dynactin binding"/>
    <property type="evidence" value="ECO:0007669"/>
    <property type="project" value="TreeGrafter"/>
</dbReference>